<organism evidence="1 2">
    <name type="scientific">Pseudorhodobacter antarcticus</name>
    <dbReference type="NCBI Taxonomy" id="1077947"/>
    <lineage>
        <taxon>Bacteria</taxon>
        <taxon>Pseudomonadati</taxon>
        <taxon>Pseudomonadota</taxon>
        <taxon>Alphaproteobacteria</taxon>
        <taxon>Rhodobacterales</taxon>
        <taxon>Paracoccaceae</taxon>
        <taxon>Pseudorhodobacter</taxon>
    </lineage>
</organism>
<dbReference type="AlphaFoldDB" id="A0A1H8NJ85"/>
<dbReference type="Proteomes" id="UP000183002">
    <property type="component" value="Unassembled WGS sequence"/>
</dbReference>
<dbReference type="RefSeq" id="WP_050518125.1">
    <property type="nucleotide sequence ID" value="NZ_FOCO01000086.1"/>
</dbReference>
<gene>
    <name evidence="1" type="ORF">SAMN05216227_10863</name>
</gene>
<evidence type="ECO:0000313" key="1">
    <source>
        <dbReference type="EMBL" id="SEO29781.1"/>
    </source>
</evidence>
<sequence length="191" mass="20467">MQPEAVAAFTKAYGLEANAQRGFASADRGRLHSERAALARKLDGLYEAIADGLRTPGLKAKLDEMEARLTQVDHDLETPEPSPVRFHPNLADLYRQKVMDLAATLSDPDIRTQALETIQSLISSVSVSIGTDGVKIELEGAITMMIGVVQNAKSPLGSGLDADIVHRSVKVVAGGGFGHCFAKMTNVWIAQ</sequence>
<keyword evidence="2" id="KW-1185">Reference proteome</keyword>
<evidence type="ECO:0000313" key="2">
    <source>
        <dbReference type="Proteomes" id="UP000183002"/>
    </source>
</evidence>
<protein>
    <submittedName>
        <fullName evidence="1">Uncharacterized protein</fullName>
    </submittedName>
</protein>
<reference evidence="1 2" key="1">
    <citation type="submission" date="2016-10" db="EMBL/GenBank/DDBJ databases">
        <authorList>
            <person name="de Groot N.N."/>
        </authorList>
    </citation>
    <scope>NUCLEOTIDE SEQUENCE [LARGE SCALE GENOMIC DNA]</scope>
    <source>
        <strain evidence="1 2">CGMCC 1.10836</strain>
    </source>
</reference>
<dbReference type="STRING" id="1077947.SAMN05216227_10863"/>
<name>A0A1H8NJ85_9RHOB</name>
<proteinExistence type="predicted"/>
<dbReference type="EMBL" id="FOCO01000086">
    <property type="protein sequence ID" value="SEO29781.1"/>
    <property type="molecule type" value="Genomic_DNA"/>
</dbReference>
<accession>A0A1H8NJ85</accession>